<sequence length="276" mass="30985">MDQNDSVDAPAAGQSAIWASVAAARRPRLHRPRDIPRPESVDEVAAWADHGTLRRTEYVYAPVFWLLLPVAALGFLVHHTITDPTGAGWNITVNGEHRDSWPTWAPWLAWIGVGVWLLVAVGVLVVRLSILRDLRAESRRIYRHGVAHSIHRASVDFDDGEGRWATYIALDHRLDDTQAARIFQAFDQWLHEAGMPPQGSDPISSDTLFGARAAGGYFMLYFPGSQTAGETTEHQWVLITEPHAEDDYAIFTLVPTPKTIARIRRRLHRRARRSAP</sequence>
<comment type="caution">
    <text evidence="2">The sequence shown here is derived from an EMBL/GenBank/DDBJ whole genome shotgun (WGS) entry which is preliminary data.</text>
</comment>
<keyword evidence="1" id="KW-1133">Transmembrane helix</keyword>
<organism evidence="2 3">
    <name type="scientific">Gordonia humi</name>
    <dbReference type="NCBI Taxonomy" id="686429"/>
    <lineage>
        <taxon>Bacteria</taxon>
        <taxon>Bacillati</taxon>
        <taxon>Actinomycetota</taxon>
        <taxon>Actinomycetes</taxon>
        <taxon>Mycobacteriales</taxon>
        <taxon>Gordoniaceae</taxon>
        <taxon>Gordonia</taxon>
    </lineage>
</organism>
<dbReference type="AlphaFoldDB" id="A0A840F359"/>
<gene>
    <name evidence="2" type="ORF">BKA16_002918</name>
</gene>
<protein>
    <submittedName>
        <fullName evidence="2">Uncharacterized protein</fullName>
    </submittedName>
</protein>
<proteinExistence type="predicted"/>
<evidence type="ECO:0000313" key="2">
    <source>
        <dbReference type="EMBL" id="MBB4136366.1"/>
    </source>
</evidence>
<evidence type="ECO:0000256" key="1">
    <source>
        <dbReference type="SAM" id="Phobius"/>
    </source>
</evidence>
<feature type="transmembrane region" description="Helical" evidence="1">
    <location>
        <begin position="58"/>
        <end position="77"/>
    </location>
</feature>
<dbReference type="RefSeq" id="WP_221246854.1">
    <property type="nucleotide sequence ID" value="NZ_BAABHL010000120.1"/>
</dbReference>
<keyword evidence="1" id="KW-0472">Membrane</keyword>
<reference evidence="2 3" key="1">
    <citation type="submission" date="2020-08" db="EMBL/GenBank/DDBJ databases">
        <title>Sequencing the genomes of 1000 actinobacteria strains.</title>
        <authorList>
            <person name="Klenk H.-P."/>
        </authorList>
    </citation>
    <scope>NUCLEOTIDE SEQUENCE [LARGE SCALE GENOMIC DNA]</scope>
    <source>
        <strain evidence="2 3">DSM 45298</strain>
    </source>
</reference>
<accession>A0A840F359</accession>
<keyword evidence="1" id="KW-0812">Transmembrane</keyword>
<feature type="transmembrane region" description="Helical" evidence="1">
    <location>
        <begin position="107"/>
        <end position="130"/>
    </location>
</feature>
<name>A0A840F359_9ACTN</name>
<dbReference type="Proteomes" id="UP000551501">
    <property type="component" value="Unassembled WGS sequence"/>
</dbReference>
<dbReference type="EMBL" id="JACIFP010000001">
    <property type="protein sequence ID" value="MBB4136366.1"/>
    <property type="molecule type" value="Genomic_DNA"/>
</dbReference>
<evidence type="ECO:0000313" key="3">
    <source>
        <dbReference type="Proteomes" id="UP000551501"/>
    </source>
</evidence>
<keyword evidence="3" id="KW-1185">Reference proteome</keyword>